<keyword evidence="3" id="KW-1185">Reference proteome</keyword>
<dbReference type="AlphaFoldDB" id="A0A0N8H685"/>
<feature type="region of interest" description="Disordered" evidence="1">
    <location>
        <begin position="28"/>
        <end position="67"/>
    </location>
</feature>
<feature type="region of interest" description="Disordered" evidence="1">
    <location>
        <begin position="283"/>
        <end position="309"/>
    </location>
</feature>
<accession>A0A0N8H685</accession>
<name>A0A0N8H685_9HYPO</name>
<evidence type="ECO:0000313" key="3">
    <source>
        <dbReference type="Proteomes" id="UP000050424"/>
    </source>
</evidence>
<feature type="compositionally biased region" description="Low complexity" evidence="1">
    <location>
        <begin position="295"/>
        <end position="309"/>
    </location>
</feature>
<reference evidence="2 3" key="1">
    <citation type="submission" date="2015-09" db="EMBL/GenBank/DDBJ databases">
        <title>Draft genome of a European isolate of the apple canker pathogen Neonectria ditissima.</title>
        <authorList>
            <person name="Gomez-Cortecero A."/>
            <person name="Harrison R.J."/>
            <person name="Armitage A.D."/>
        </authorList>
    </citation>
    <scope>NUCLEOTIDE SEQUENCE [LARGE SCALE GENOMIC DNA]</scope>
    <source>
        <strain evidence="2 3">R09/05</strain>
    </source>
</reference>
<gene>
    <name evidence="2" type="ORF">AK830_g8293</name>
</gene>
<organism evidence="2 3">
    <name type="scientific">Neonectria ditissima</name>
    <dbReference type="NCBI Taxonomy" id="78410"/>
    <lineage>
        <taxon>Eukaryota</taxon>
        <taxon>Fungi</taxon>
        <taxon>Dikarya</taxon>
        <taxon>Ascomycota</taxon>
        <taxon>Pezizomycotina</taxon>
        <taxon>Sordariomycetes</taxon>
        <taxon>Hypocreomycetidae</taxon>
        <taxon>Hypocreales</taxon>
        <taxon>Nectriaceae</taxon>
        <taxon>Neonectria</taxon>
    </lineage>
</organism>
<evidence type="ECO:0000256" key="1">
    <source>
        <dbReference type="SAM" id="MobiDB-lite"/>
    </source>
</evidence>
<protein>
    <submittedName>
        <fullName evidence="2">Uncharacterized protein</fullName>
    </submittedName>
</protein>
<dbReference type="EMBL" id="LKCW01000139">
    <property type="protein sequence ID" value="KPM38268.1"/>
    <property type="molecule type" value="Genomic_DNA"/>
</dbReference>
<evidence type="ECO:0000313" key="2">
    <source>
        <dbReference type="EMBL" id="KPM38268.1"/>
    </source>
</evidence>
<dbReference type="Proteomes" id="UP000050424">
    <property type="component" value="Unassembled WGS sequence"/>
</dbReference>
<sequence>MLWVTLGLFRGGIRHGGSKDQGVFAVTPDTPPENAENSQSFCLQTLSSSSGEPSEPREPFLKPKIPSYKREPSLIQEPSLSLEDVEFPSHENEPSPVRERRPLLPFKNFESLLQTLPRTLVRTPSTLRTLLRTLPRALLRACIVQRLRNLIALERFETSLIWEVQCLFLKTEESRSTFRPQFRCPKPSSVPESTGLPFKNFEFPKSYSSHQLIRTPTLPYLGALTSHSSKIYKLPARALKTRKPPMNGDSTAPPLENQSLPVRALEILKPFHKQNYDISPLQDLQAPRPSLKNFDPSSNDSSDLLSLRT</sequence>
<proteinExistence type="predicted"/>
<comment type="caution">
    <text evidence="2">The sequence shown here is derived from an EMBL/GenBank/DDBJ whole genome shotgun (WGS) entry which is preliminary data.</text>
</comment>
<feature type="compositionally biased region" description="Polar residues" evidence="1">
    <location>
        <begin position="35"/>
        <end position="46"/>
    </location>
</feature>